<gene>
    <name evidence="5" type="ORF">METZ01_LOCUS32202</name>
</gene>
<dbReference type="FunFam" id="1.10.286.20:FF:000001">
    <property type="entry name" value="Elongation factor Ts"/>
    <property type="match status" value="1"/>
</dbReference>
<evidence type="ECO:0000256" key="2">
    <source>
        <dbReference type="ARBA" id="ARBA00022768"/>
    </source>
</evidence>
<accession>A0A381QKD9</accession>
<dbReference type="PROSITE" id="PS01126">
    <property type="entry name" value="EF_TS_1"/>
    <property type="match status" value="1"/>
</dbReference>
<dbReference type="FunFam" id="1.10.8.10:FF:000001">
    <property type="entry name" value="Elongation factor Ts"/>
    <property type="match status" value="1"/>
</dbReference>
<reference evidence="5" key="1">
    <citation type="submission" date="2018-05" db="EMBL/GenBank/DDBJ databases">
        <authorList>
            <person name="Lanie J.A."/>
            <person name="Ng W.-L."/>
            <person name="Kazmierczak K.M."/>
            <person name="Andrzejewski T.M."/>
            <person name="Davidsen T.M."/>
            <person name="Wayne K.J."/>
            <person name="Tettelin H."/>
            <person name="Glass J.I."/>
            <person name="Rusch D."/>
            <person name="Podicherti R."/>
            <person name="Tsui H.-C.T."/>
            <person name="Winkler M.E."/>
        </authorList>
    </citation>
    <scope>NUCLEOTIDE SEQUENCE</scope>
</reference>
<dbReference type="InterPro" id="IPR001816">
    <property type="entry name" value="Transl_elong_EFTs/EF1B"/>
</dbReference>
<dbReference type="GO" id="GO:0005737">
    <property type="term" value="C:cytoplasm"/>
    <property type="evidence" value="ECO:0007669"/>
    <property type="project" value="UniProtKB-ARBA"/>
</dbReference>
<sequence length="199" mass="21987">MNVDAKLVKDLRERTGAGMMDCKKALVESKGDLDSAVEFLRKSGVTKAEKKSVRDANEGLIISYIHHGSKLGVLLDIGCETDFVARTEGFEELANNIAMQIAATNPIAISKDDLSSDLIDKERDIYTEQAKSTGKPDNVVKKIVDGKIEKFIEENCLINQSFIKDPDVKIDQLIQEAIAKLGENITINRFVRFALGEKS</sequence>
<dbReference type="CDD" id="cd14275">
    <property type="entry name" value="UBA_EF-Ts"/>
    <property type="match status" value="1"/>
</dbReference>
<keyword evidence="2" id="KW-0251">Elongation factor</keyword>
<dbReference type="GO" id="GO:0003746">
    <property type="term" value="F:translation elongation factor activity"/>
    <property type="evidence" value="ECO:0007669"/>
    <property type="project" value="UniProtKB-KW"/>
</dbReference>
<evidence type="ECO:0000256" key="1">
    <source>
        <dbReference type="ARBA" id="ARBA00005532"/>
    </source>
</evidence>
<proteinExistence type="inferred from homology"/>
<dbReference type="PANTHER" id="PTHR11741:SF0">
    <property type="entry name" value="ELONGATION FACTOR TS, MITOCHONDRIAL"/>
    <property type="match status" value="1"/>
</dbReference>
<organism evidence="5">
    <name type="scientific">marine metagenome</name>
    <dbReference type="NCBI Taxonomy" id="408172"/>
    <lineage>
        <taxon>unclassified sequences</taxon>
        <taxon>metagenomes</taxon>
        <taxon>ecological metagenomes</taxon>
    </lineage>
</organism>
<protein>
    <recommendedName>
        <fullName evidence="4">Translation elongation factor EFTs/EF1B dimerisation domain-containing protein</fullName>
    </recommendedName>
</protein>
<dbReference type="InterPro" id="IPR036402">
    <property type="entry name" value="EF-Ts_dimer_sf"/>
</dbReference>
<name>A0A381QKD9_9ZZZZ</name>
<evidence type="ECO:0000313" key="5">
    <source>
        <dbReference type="EMBL" id="SUZ79348.1"/>
    </source>
</evidence>
<dbReference type="InterPro" id="IPR014039">
    <property type="entry name" value="Transl_elong_EFTs/EF1B_dimer"/>
</dbReference>
<dbReference type="Pfam" id="PF00889">
    <property type="entry name" value="EF_TS"/>
    <property type="match status" value="1"/>
</dbReference>
<dbReference type="Gene3D" id="3.30.479.20">
    <property type="entry name" value="Elongation factor Ts, dimerisation domain"/>
    <property type="match status" value="1"/>
</dbReference>
<comment type="similarity">
    <text evidence="1">Belongs to the EF-Ts family.</text>
</comment>
<dbReference type="Gene3D" id="1.10.286.20">
    <property type="match status" value="1"/>
</dbReference>
<feature type="domain" description="Translation elongation factor EFTs/EF1B dimerisation" evidence="4">
    <location>
        <begin position="55"/>
        <end position="197"/>
    </location>
</feature>
<dbReference type="SUPFAM" id="SSF46934">
    <property type="entry name" value="UBA-like"/>
    <property type="match status" value="1"/>
</dbReference>
<keyword evidence="3" id="KW-0648">Protein biosynthesis</keyword>
<dbReference type="EMBL" id="UINC01001383">
    <property type="protein sequence ID" value="SUZ79348.1"/>
    <property type="molecule type" value="Genomic_DNA"/>
</dbReference>
<dbReference type="HAMAP" id="MF_00050">
    <property type="entry name" value="EF_Ts"/>
    <property type="match status" value="1"/>
</dbReference>
<evidence type="ECO:0000259" key="4">
    <source>
        <dbReference type="Pfam" id="PF00889"/>
    </source>
</evidence>
<evidence type="ECO:0000256" key="3">
    <source>
        <dbReference type="ARBA" id="ARBA00022917"/>
    </source>
</evidence>
<dbReference type="InterPro" id="IPR018101">
    <property type="entry name" value="Transl_elong_Ts_CS"/>
</dbReference>
<dbReference type="AlphaFoldDB" id="A0A381QKD9"/>
<dbReference type="NCBIfam" id="TIGR00116">
    <property type="entry name" value="tsf"/>
    <property type="match status" value="2"/>
</dbReference>
<dbReference type="InterPro" id="IPR009060">
    <property type="entry name" value="UBA-like_sf"/>
</dbReference>
<dbReference type="SUPFAM" id="SSF54713">
    <property type="entry name" value="Elongation factor Ts (EF-Ts), dimerisation domain"/>
    <property type="match status" value="1"/>
</dbReference>
<dbReference type="PANTHER" id="PTHR11741">
    <property type="entry name" value="ELONGATION FACTOR TS"/>
    <property type="match status" value="1"/>
</dbReference>
<dbReference type="Gene3D" id="1.10.8.10">
    <property type="entry name" value="DNA helicase RuvA subunit, C-terminal domain"/>
    <property type="match status" value="1"/>
</dbReference>